<dbReference type="InterPro" id="IPR010846">
    <property type="entry name" value="AmiA-like"/>
</dbReference>
<keyword evidence="2" id="KW-1185">Reference proteome</keyword>
<gene>
    <name evidence="1" type="ORF">ACFQY0_00245</name>
</gene>
<dbReference type="EMBL" id="JBHTBS010000001">
    <property type="protein sequence ID" value="MFC7335588.1"/>
    <property type="molecule type" value="Genomic_DNA"/>
</dbReference>
<dbReference type="Proteomes" id="UP001596472">
    <property type="component" value="Unassembled WGS sequence"/>
</dbReference>
<name>A0ABW2L1P4_9BACT</name>
<evidence type="ECO:0000313" key="2">
    <source>
        <dbReference type="Proteomes" id="UP001596472"/>
    </source>
</evidence>
<proteinExistence type="predicted"/>
<accession>A0ABW2L1P4</accession>
<dbReference type="InterPro" id="IPR038765">
    <property type="entry name" value="Papain-like_cys_pep_sf"/>
</dbReference>
<organism evidence="1 2">
    <name type="scientific">Haloferula chungangensis</name>
    <dbReference type="NCBI Taxonomy" id="1048331"/>
    <lineage>
        <taxon>Bacteria</taxon>
        <taxon>Pseudomonadati</taxon>
        <taxon>Verrucomicrobiota</taxon>
        <taxon>Verrucomicrobiia</taxon>
        <taxon>Verrucomicrobiales</taxon>
        <taxon>Verrucomicrobiaceae</taxon>
        <taxon>Haloferula</taxon>
    </lineage>
</organism>
<dbReference type="RefSeq" id="WP_379707845.1">
    <property type="nucleotide sequence ID" value="NZ_JBHTBS010000001.1"/>
</dbReference>
<dbReference type="Gene3D" id="1.10.3670.10">
    <property type="entry name" value="Putative xylanase like domain"/>
    <property type="match status" value="1"/>
</dbReference>
<protein>
    <submittedName>
        <fullName evidence="1">N-acetylmuramoyl-L-alanine amidase-like domain-containing protein</fullName>
    </submittedName>
</protein>
<sequence>MKIGRSLLLGCVAVAVVGCGSSGSAPEIDGSSDLKRVPVSTSGMHTVTPPSPLRLPLATVFKGESKFHAMVAKAERENWRQLPLGQRTIRAARAMVGTPYVNYTLEVDDRIENPVVNFNGMDCWTYYENALAFARMLRYKPAPYKPQDMLHMVELERYRGGRCTGGYLSRMHHLEEVFYDNQKRGIAENITPRLPGAVRLQREIREMTVQWKSYRYLRNNPSLVPQIGKIEKQVSKLPVYHIPKSKVRAVENYLQDGDVCAITSNWKYGYTSHVGLIVKLKGRAYFTHATSDRDKGRMTIIDRPITDYLNGSSKHAGIAVCRPKDLPPSRMWRSGVVGR</sequence>
<dbReference type="Gene3D" id="2.30.260.10">
    <property type="entry name" value="putative xylanase like domain"/>
    <property type="match status" value="1"/>
</dbReference>
<evidence type="ECO:0000313" key="1">
    <source>
        <dbReference type="EMBL" id="MFC7335588.1"/>
    </source>
</evidence>
<dbReference type="PROSITE" id="PS51257">
    <property type="entry name" value="PROKAR_LIPOPROTEIN"/>
    <property type="match status" value="1"/>
</dbReference>
<reference evidence="2" key="1">
    <citation type="journal article" date="2019" name="Int. J. Syst. Evol. Microbiol.">
        <title>The Global Catalogue of Microorganisms (GCM) 10K type strain sequencing project: providing services to taxonomists for standard genome sequencing and annotation.</title>
        <authorList>
            <consortium name="The Broad Institute Genomics Platform"/>
            <consortium name="The Broad Institute Genome Sequencing Center for Infectious Disease"/>
            <person name="Wu L."/>
            <person name="Ma J."/>
        </authorList>
    </citation>
    <scope>NUCLEOTIDE SEQUENCE [LARGE SCALE GENOMIC DNA]</scope>
    <source>
        <strain evidence="2">CGMCC 4.1467</strain>
    </source>
</reference>
<comment type="caution">
    <text evidence="1">The sequence shown here is derived from an EMBL/GenBank/DDBJ whole genome shotgun (WGS) entry which is preliminary data.</text>
</comment>
<dbReference type="SUPFAM" id="SSF54001">
    <property type="entry name" value="Cysteine proteinases"/>
    <property type="match status" value="1"/>
</dbReference>
<dbReference type="Pfam" id="PF07313">
    <property type="entry name" value="AmiA-like"/>
    <property type="match status" value="1"/>
</dbReference>